<evidence type="ECO:0000313" key="4">
    <source>
        <dbReference type="Proteomes" id="UP000237631"/>
    </source>
</evidence>
<name>A0A2S6C571_9PEZI</name>
<keyword evidence="1" id="KW-0175">Coiled coil</keyword>
<evidence type="ECO:0000256" key="2">
    <source>
        <dbReference type="SAM" id="MobiDB-lite"/>
    </source>
</evidence>
<feature type="coiled-coil region" evidence="1">
    <location>
        <begin position="105"/>
        <end position="132"/>
    </location>
</feature>
<proteinExistence type="predicted"/>
<organism evidence="3 4">
    <name type="scientific">Cercospora berteroae</name>
    <dbReference type="NCBI Taxonomy" id="357750"/>
    <lineage>
        <taxon>Eukaryota</taxon>
        <taxon>Fungi</taxon>
        <taxon>Dikarya</taxon>
        <taxon>Ascomycota</taxon>
        <taxon>Pezizomycotina</taxon>
        <taxon>Dothideomycetes</taxon>
        <taxon>Dothideomycetidae</taxon>
        <taxon>Mycosphaerellales</taxon>
        <taxon>Mycosphaerellaceae</taxon>
        <taxon>Cercospora</taxon>
    </lineage>
</organism>
<sequence>MAQPSVAPTPGAEAPPNEDVLRQVATFESPAALEEHVLNPLVQAALHIFPDSRANVKLRACREVLKSSDVRDFLEGEEPYSYADCAFLYTDYIFRAVTAEPGRDADFYRTLYENSIAEIKRLKQQLLQLQESTAEPGKKKQKTANVPIIDLLRNGVVGMTVQDADAVILEVSAAISDRGLRYDTRGAESPSSHTSDDPPIFWRGRDEAGHRYSFDLERDLELSLRRIFDSAREGTDNVAPRCEAYLSKFVRWNPKLFEEIMGDDVEKRPYQPYTAHAYTSTMRILEVEDGLALDLPLLPAKMKRTCDVLLDLLAKRFKLNCGDSHLLKRCSWSILTRSQKRKLRQAGRGTKEWKAAKLPDDVKFCLLEPRPQDIQYNFKDVLKSYFSSDAAPSEELVASTEKKIWLLAVREPRAFPELFE</sequence>
<feature type="region of interest" description="Disordered" evidence="2">
    <location>
        <begin position="183"/>
        <end position="202"/>
    </location>
</feature>
<accession>A0A2S6C571</accession>
<dbReference type="Proteomes" id="UP000237631">
    <property type="component" value="Unassembled WGS sequence"/>
</dbReference>
<gene>
    <name evidence="3" type="ORF">CBER1_06028</name>
</gene>
<dbReference type="AlphaFoldDB" id="A0A2S6C571"/>
<evidence type="ECO:0000256" key="1">
    <source>
        <dbReference type="SAM" id="Coils"/>
    </source>
</evidence>
<comment type="caution">
    <text evidence="3">The sequence shown here is derived from an EMBL/GenBank/DDBJ whole genome shotgun (WGS) entry which is preliminary data.</text>
</comment>
<reference evidence="4" key="1">
    <citation type="journal article" date="2017" name="bioRxiv">
        <title>Conservation of a gene cluster reveals novel cercosporin biosynthetic mechanisms and extends production to the genus Colletotrichum.</title>
        <authorList>
            <person name="de Jonge R."/>
            <person name="Ebert M.K."/>
            <person name="Huitt-Roehl C.R."/>
            <person name="Pal P."/>
            <person name="Suttle J.C."/>
            <person name="Spanner R.E."/>
            <person name="Neubauer J.D."/>
            <person name="Jurick W.M.II."/>
            <person name="Stott K.A."/>
            <person name="Secor G.A."/>
            <person name="Thomma B.P.H.J."/>
            <person name="Van de Peer Y."/>
            <person name="Townsend C.A."/>
            <person name="Bolton M.D."/>
        </authorList>
    </citation>
    <scope>NUCLEOTIDE SEQUENCE [LARGE SCALE GENOMIC DNA]</scope>
    <source>
        <strain evidence="4">CBS538.71</strain>
    </source>
</reference>
<protein>
    <submittedName>
        <fullName evidence="3">Uncharacterized protein</fullName>
    </submittedName>
</protein>
<keyword evidence="4" id="KW-1185">Reference proteome</keyword>
<evidence type="ECO:0000313" key="3">
    <source>
        <dbReference type="EMBL" id="PPJ54875.1"/>
    </source>
</evidence>
<dbReference type="EMBL" id="PNEN01000553">
    <property type="protein sequence ID" value="PPJ54875.1"/>
    <property type="molecule type" value="Genomic_DNA"/>
</dbReference>